<organism evidence="2 3">
    <name type="scientific">Roseovarius mucosus DSM 17069</name>
    <dbReference type="NCBI Taxonomy" id="1288298"/>
    <lineage>
        <taxon>Bacteria</taxon>
        <taxon>Pseudomonadati</taxon>
        <taxon>Pseudomonadota</taxon>
        <taxon>Alphaproteobacteria</taxon>
        <taxon>Rhodobacterales</taxon>
        <taxon>Roseobacteraceae</taxon>
        <taxon>Roseovarius</taxon>
    </lineage>
</organism>
<dbReference type="HOGENOM" id="CLU_3140263_0_0_5"/>
<proteinExistence type="predicted"/>
<evidence type="ECO:0000256" key="1">
    <source>
        <dbReference type="SAM" id="Phobius"/>
    </source>
</evidence>
<name>A0A0A0HPR9_9RHOB</name>
<comment type="caution">
    <text evidence="2">The sequence shown here is derived from an EMBL/GenBank/DDBJ whole genome shotgun (WGS) entry which is preliminary data.</text>
</comment>
<dbReference type="eggNOG" id="ENOG502ZHY4">
    <property type="taxonomic scope" value="Bacteria"/>
</dbReference>
<dbReference type="PATRIC" id="fig|1288298.3.peg.751"/>
<sequence length="49" mass="5573">MSGKTLTLLAILAFVAFSVGSFIWFIATWDKTREEPVSIRSNILEERRA</sequence>
<dbReference type="RefSeq" id="WP_170062550.1">
    <property type="nucleotide sequence ID" value="NZ_KN293976.1"/>
</dbReference>
<gene>
    <name evidence="2" type="ORF">rosmuc_00744</name>
</gene>
<evidence type="ECO:0000313" key="2">
    <source>
        <dbReference type="EMBL" id="KGM89260.1"/>
    </source>
</evidence>
<accession>A0A0A0HPR9</accession>
<dbReference type="EMBL" id="AONH01000002">
    <property type="protein sequence ID" value="KGM89260.1"/>
    <property type="molecule type" value="Genomic_DNA"/>
</dbReference>
<dbReference type="Proteomes" id="UP000030021">
    <property type="component" value="Unassembled WGS sequence"/>
</dbReference>
<keyword evidence="1" id="KW-1133">Transmembrane helix</keyword>
<keyword evidence="1" id="KW-0472">Membrane</keyword>
<dbReference type="AlphaFoldDB" id="A0A0A0HPR9"/>
<protein>
    <submittedName>
        <fullName evidence="2">Uncharacterized protein</fullName>
    </submittedName>
</protein>
<evidence type="ECO:0000313" key="3">
    <source>
        <dbReference type="Proteomes" id="UP000030021"/>
    </source>
</evidence>
<keyword evidence="1" id="KW-0812">Transmembrane</keyword>
<feature type="transmembrane region" description="Helical" evidence="1">
    <location>
        <begin position="6"/>
        <end position="27"/>
    </location>
</feature>
<reference evidence="2 3" key="1">
    <citation type="submission" date="2013-01" db="EMBL/GenBank/DDBJ databases">
        <authorList>
            <person name="Fiebig A."/>
            <person name="Goeker M."/>
            <person name="Klenk H.-P.P."/>
        </authorList>
    </citation>
    <scope>NUCLEOTIDE SEQUENCE [LARGE SCALE GENOMIC DNA]</scope>
    <source>
        <strain evidence="2 3">DSM 17069</strain>
    </source>
</reference>